<reference evidence="2" key="1">
    <citation type="journal article" date="2019" name="Int. J. Syst. Evol. Microbiol.">
        <title>The Global Catalogue of Microorganisms (GCM) 10K type strain sequencing project: providing services to taxonomists for standard genome sequencing and annotation.</title>
        <authorList>
            <consortium name="The Broad Institute Genomics Platform"/>
            <consortium name="The Broad Institute Genome Sequencing Center for Infectious Disease"/>
            <person name="Wu L."/>
            <person name="Ma J."/>
        </authorList>
    </citation>
    <scope>NUCLEOTIDE SEQUENCE [LARGE SCALE GENOMIC DNA]</scope>
    <source>
        <strain evidence="2">CCM 8893</strain>
    </source>
</reference>
<protein>
    <submittedName>
        <fullName evidence="1">Uncharacterized protein</fullName>
    </submittedName>
</protein>
<sequence>MTQYEQVALTEPKVIEGTLGISDNRDGTYTITVTKQFARKNDQIVSVKFTKNGLAALTGYLRMLMGE</sequence>
<organism evidence="1 2">
    <name type="scientific">Levilactobacillus angrenensis</name>
    <dbReference type="NCBI Taxonomy" id="2486020"/>
    <lineage>
        <taxon>Bacteria</taxon>
        <taxon>Bacillati</taxon>
        <taxon>Bacillota</taxon>
        <taxon>Bacilli</taxon>
        <taxon>Lactobacillales</taxon>
        <taxon>Lactobacillaceae</taxon>
        <taxon>Levilactobacillus</taxon>
    </lineage>
</organism>
<dbReference type="RefSeq" id="WP_125575334.1">
    <property type="nucleotide sequence ID" value="NZ_JBHSSO010000069.1"/>
</dbReference>
<evidence type="ECO:0000313" key="2">
    <source>
        <dbReference type="Proteomes" id="UP001596258"/>
    </source>
</evidence>
<name>A0ABW1UD96_9LACO</name>
<keyword evidence="2" id="KW-1185">Reference proteome</keyword>
<dbReference type="Proteomes" id="UP001596258">
    <property type="component" value="Unassembled WGS sequence"/>
</dbReference>
<comment type="caution">
    <text evidence="1">The sequence shown here is derived from an EMBL/GenBank/DDBJ whole genome shotgun (WGS) entry which is preliminary data.</text>
</comment>
<evidence type="ECO:0000313" key="1">
    <source>
        <dbReference type="EMBL" id="MFC6290648.1"/>
    </source>
</evidence>
<accession>A0ABW1UD96</accession>
<dbReference type="EMBL" id="JBHSSO010000069">
    <property type="protein sequence ID" value="MFC6290648.1"/>
    <property type="molecule type" value="Genomic_DNA"/>
</dbReference>
<proteinExistence type="predicted"/>
<gene>
    <name evidence="1" type="ORF">ACFP1M_10745</name>
</gene>